<dbReference type="Pfam" id="PF04079">
    <property type="entry name" value="SMC_ScpB"/>
    <property type="match status" value="1"/>
</dbReference>
<dbReference type="EMBL" id="MFAB01000008">
    <property type="protein sequence ID" value="OGD69082.1"/>
    <property type="molecule type" value="Genomic_DNA"/>
</dbReference>
<organism evidence="5 6">
    <name type="scientific">Candidatus Campbellbacteria bacterium RIFCSPLOWO2_01_FULL_34_15</name>
    <dbReference type="NCBI Taxonomy" id="1797579"/>
    <lineage>
        <taxon>Bacteria</taxon>
        <taxon>Candidatus Campbelliibacteriota</taxon>
    </lineage>
</organism>
<keyword evidence="3" id="KW-0159">Chromosome partition</keyword>
<accession>A0A1F5ENW6</accession>
<dbReference type="InterPro" id="IPR036388">
    <property type="entry name" value="WH-like_DNA-bd_sf"/>
</dbReference>
<dbReference type="Proteomes" id="UP000176865">
    <property type="component" value="Unassembled WGS sequence"/>
</dbReference>
<dbReference type="NCBIfam" id="TIGR00281">
    <property type="entry name" value="SMC-Scp complex subunit ScpB"/>
    <property type="match status" value="1"/>
</dbReference>
<gene>
    <name evidence="5" type="ORF">A2996_00170</name>
</gene>
<name>A0A1F5ENW6_9BACT</name>
<protein>
    <submittedName>
        <fullName evidence="5">SMC-Scp complex subunit ScpB</fullName>
    </submittedName>
</protein>
<evidence type="ECO:0000313" key="5">
    <source>
        <dbReference type="EMBL" id="OGD69082.1"/>
    </source>
</evidence>
<dbReference type="PANTHER" id="PTHR34298:SF2">
    <property type="entry name" value="SEGREGATION AND CONDENSATION PROTEIN B"/>
    <property type="match status" value="1"/>
</dbReference>
<dbReference type="Gene3D" id="1.10.10.10">
    <property type="entry name" value="Winged helix-like DNA-binding domain superfamily/Winged helix DNA-binding domain"/>
    <property type="match status" value="2"/>
</dbReference>
<dbReference type="SUPFAM" id="SSF46785">
    <property type="entry name" value="Winged helix' DNA-binding domain"/>
    <property type="match status" value="2"/>
</dbReference>
<keyword evidence="4" id="KW-0131">Cell cycle</keyword>
<evidence type="ECO:0000256" key="4">
    <source>
        <dbReference type="ARBA" id="ARBA00023306"/>
    </source>
</evidence>
<dbReference type="PANTHER" id="PTHR34298">
    <property type="entry name" value="SEGREGATION AND CONDENSATION PROTEIN B"/>
    <property type="match status" value="1"/>
</dbReference>
<evidence type="ECO:0000256" key="2">
    <source>
        <dbReference type="ARBA" id="ARBA00022618"/>
    </source>
</evidence>
<evidence type="ECO:0000313" key="6">
    <source>
        <dbReference type="Proteomes" id="UP000176865"/>
    </source>
</evidence>
<evidence type="ECO:0000256" key="1">
    <source>
        <dbReference type="ARBA" id="ARBA00022490"/>
    </source>
</evidence>
<proteinExistence type="predicted"/>
<dbReference type="AlphaFoldDB" id="A0A1F5ENW6"/>
<comment type="caution">
    <text evidence="5">The sequence shown here is derived from an EMBL/GenBank/DDBJ whole genome shotgun (WGS) entry which is preliminary data.</text>
</comment>
<reference evidence="5 6" key="1">
    <citation type="journal article" date="2016" name="Nat. Commun.">
        <title>Thousands of microbial genomes shed light on interconnected biogeochemical processes in an aquifer system.</title>
        <authorList>
            <person name="Anantharaman K."/>
            <person name="Brown C.T."/>
            <person name="Hug L.A."/>
            <person name="Sharon I."/>
            <person name="Castelle C.J."/>
            <person name="Probst A.J."/>
            <person name="Thomas B.C."/>
            <person name="Singh A."/>
            <person name="Wilkins M.J."/>
            <person name="Karaoz U."/>
            <person name="Brodie E.L."/>
            <person name="Williams K.H."/>
            <person name="Hubbard S.S."/>
            <person name="Banfield J.F."/>
        </authorList>
    </citation>
    <scope>NUCLEOTIDE SEQUENCE [LARGE SCALE GENOMIC DNA]</scope>
</reference>
<sequence>MNLSSKIESILFFKGEPVSTKQLAEILNVKEGEISDALNLLKESFKDRGICLIKNDNKVMLGTSPEMHEVIENLKKEELSRDIGKAGIETLSIVLYKGPVRKSEIDYIRGVNSGSILRNLMIRGLVERKSDENDQRSYLYIPTFELLSFLGVSSLEELPEYDKVISELKKAVEIESEMFEEDSQAVLDDE</sequence>
<dbReference type="InterPro" id="IPR036390">
    <property type="entry name" value="WH_DNA-bd_sf"/>
</dbReference>
<dbReference type="InterPro" id="IPR005234">
    <property type="entry name" value="ScpB_csome_segregation"/>
</dbReference>
<dbReference type="GO" id="GO:0051301">
    <property type="term" value="P:cell division"/>
    <property type="evidence" value="ECO:0007669"/>
    <property type="project" value="UniProtKB-KW"/>
</dbReference>
<dbReference type="GO" id="GO:0051304">
    <property type="term" value="P:chromosome separation"/>
    <property type="evidence" value="ECO:0007669"/>
    <property type="project" value="InterPro"/>
</dbReference>
<evidence type="ECO:0000256" key="3">
    <source>
        <dbReference type="ARBA" id="ARBA00022829"/>
    </source>
</evidence>
<dbReference type="STRING" id="1797579.A2996_00170"/>
<keyword evidence="2" id="KW-0132">Cell division</keyword>
<keyword evidence="1" id="KW-0963">Cytoplasm</keyword>